<evidence type="ECO:0000313" key="3">
    <source>
        <dbReference type="Proteomes" id="UP000002608"/>
    </source>
</evidence>
<dbReference type="AlphaFoldDB" id="A8H4Y0"/>
<evidence type="ECO:0000256" key="1">
    <source>
        <dbReference type="SAM" id="SignalP"/>
    </source>
</evidence>
<sequence>MKLKQSIASVTALLTALILLAPMAQAAKLKSQNLTQLINTSESIISGQVEKVTDGLTDKGIPYTEVSIKIGSAAKGQHAKNSTYTFRQFGLLKPRVMPDGRQMLAMAPEGFPRWIEGESVVAFMHKSAKQTGLRTTAGMAHGKFNLVNGNVLNEFNNYGIFKDVEFAAGLLTHEEQNMMTNPKAISATFFMSVVGRAVSQQWIDNGKMK</sequence>
<proteinExistence type="predicted"/>
<protein>
    <submittedName>
        <fullName evidence="2">Uncharacterized protein</fullName>
    </submittedName>
</protein>
<dbReference type="eggNOG" id="ENOG5032GR8">
    <property type="taxonomic scope" value="Bacteria"/>
</dbReference>
<dbReference type="HOGENOM" id="CLU_1314690_0_0_6"/>
<dbReference type="KEGG" id="spl:Spea_2297"/>
<accession>A8H4Y0</accession>
<keyword evidence="1" id="KW-0732">Signal</keyword>
<keyword evidence="3" id="KW-1185">Reference proteome</keyword>
<feature type="chain" id="PRO_5002720206" evidence="1">
    <location>
        <begin position="27"/>
        <end position="209"/>
    </location>
</feature>
<reference evidence="2 3" key="1">
    <citation type="submission" date="2007-10" db="EMBL/GenBank/DDBJ databases">
        <title>Complete sequence of Shewanella pealeana ATCC 700345.</title>
        <authorList>
            <consortium name="US DOE Joint Genome Institute"/>
            <person name="Copeland A."/>
            <person name="Lucas S."/>
            <person name="Lapidus A."/>
            <person name="Barry K."/>
            <person name="Glavina del Rio T."/>
            <person name="Dalin E."/>
            <person name="Tice H."/>
            <person name="Pitluck S."/>
            <person name="Chertkov O."/>
            <person name="Brettin T."/>
            <person name="Bruce D."/>
            <person name="Detter J.C."/>
            <person name="Han C."/>
            <person name="Schmutz J."/>
            <person name="Larimer F."/>
            <person name="Land M."/>
            <person name="Hauser L."/>
            <person name="Kyrpides N."/>
            <person name="Kim E."/>
            <person name="Zhao J.-S.Z."/>
            <person name="Manno D."/>
            <person name="Hawari J."/>
            <person name="Richardson P."/>
        </authorList>
    </citation>
    <scope>NUCLEOTIDE SEQUENCE [LARGE SCALE GENOMIC DNA]</scope>
    <source>
        <strain evidence="3">ATCC 700345 / ANG-SQ1</strain>
    </source>
</reference>
<feature type="signal peptide" evidence="1">
    <location>
        <begin position="1"/>
        <end position="26"/>
    </location>
</feature>
<evidence type="ECO:0000313" key="2">
    <source>
        <dbReference type="EMBL" id="ABV87617.1"/>
    </source>
</evidence>
<dbReference type="OrthoDB" id="8901233at2"/>
<name>A8H4Y0_SHEPA</name>
<organism evidence="2 3">
    <name type="scientific">Shewanella pealeana (strain ATCC 700345 / ANG-SQ1)</name>
    <dbReference type="NCBI Taxonomy" id="398579"/>
    <lineage>
        <taxon>Bacteria</taxon>
        <taxon>Pseudomonadati</taxon>
        <taxon>Pseudomonadota</taxon>
        <taxon>Gammaproteobacteria</taxon>
        <taxon>Alteromonadales</taxon>
        <taxon>Shewanellaceae</taxon>
        <taxon>Shewanella</taxon>
    </lineage>
</organism>
<dbReference type="RefSeq" id="WP_012155533.1">
    <property type="nucleotide sequence ID" value="NC_009901.1"/>
</dbReference>
<dbReference type="STRING" id="398579.Spea_2297"/>
<dbReference type="Proteomes" id="UP000002608">
    <property type="component" value="Chromosome"/>
</dbReference>
<gene>
    <name evidence="2" type="ordered locus">Spea_2297</name>
</gene>
<dbReference type="EMBL" id="CP000851">
    <property type="protein sequence ID" value="ABV87617.1"/>
    <property type="molecule type" value="Genomic_DNA"/>
</dbReference>